<dbReference type="Pfam" id="PF10726">
    <property type="entry name" value="DUF2518"/>
    <property type="match status" value="1"/>
</dbReference>
<protein>
    <recommendedName>
        <fullName evidence="4">Protein of function (DUF2518)</fullName>
    </recommendedName>
</protein>
<dbReference type="STRING" id="1188229.GlitD10_1056"/>
<feature type="transmembrane region" description="Helical" evidence="1">
    <location>
        <begin position="34"/>
        <end position="54"/>
    </location>
</feature>
<keyword evidence="1" id="KW-0472">Membrane</keyword>
<sequence>MSMAFVDTNFSGSPLLALAIPTLGEFAQAAQIMGSLTLLFALVTLVGFGFRWGIRFRLVGITGFMAVLTGGLFALGLTPVTRTVLPNASRYTTVYDGGATQAVIAVAGDLSQAQLTATLQQAANNLFSYGRLATGDAVLTVRARTLLHPAPGVTEPVYLGQVRRSLRQRQDPAMVVELNTPALDRVNRVLAGS</sequence>
<reference evidence="2 3" key="1">
    <citation type="submission" date="2016-10" db="EMBL/GenBank/DDBJ databases">
        <title>Description of Gloeomargarita lithophora gen. nov., sp. nov., a thylakoid-bearing basal-branching cyanobacterium with intracellular carbonates, and proposal for Gloeomargaritales ord. nov.</title>
        <authorList>
            <person name="Moreira D."/>
            <person name="Tavera R."/>
            <person name="Benzerara K."/>
            <person name="Skouri-Panet F."/>
            <person name="Couradeau E."/>
            <person name="Gerard E."/>
            <person name="Loussert C."/>
            <person name="Novelo E."/>
            <person name="Zivanovic Y."/>
            <person name="Lopez-Garcia P."/>
        </authorList>
    </citation>
    <scope>NUCLEOTIDE SEQUENCE [LARGE SCALE GENOMIC DNA]</scope>
    <source>
        <strain evidence="2 3">D10</strain>
    </source>
</reference>
<name>A0A1J0ABR8_9CYAN</name>
<evidence type="ECO:0000313" key="3">
    <source>
        <dbReference type="Proteomes" id="UP000180235"/>
    </source>
</evidence>
<keyword evidence="3" id="KW-1185">Reference proteome</keyword>
<organism evidence="2 3">
    <name type="scientific">Gloeomargarita lithophora Alchichica-D10</name>
    <dbReference type="NCBI Taxonomy" id="1188229"/>
    <lineage>
        <taxon>Bacteria</taxon>
        <taxon>Bacillati</taxon>
        <taxon>Cyanobacteriota</taxon>
        <taxon>Cyanophyceae</taxon>
        <taxon>Gloeomargaritales</taxon>
        <taxon>Gloeomargaritaceae</taxon>
        <taxon>Gloeomargarita</taxon>
    </lineage>
</organism>
<accession>A0A1J0ABR8</accession>
<evidence type="ECO:0008006" key="4">
    <source>
        <dbReference type="Google" id="ProtNLM"/>
    </source>
</evidence>
<dbReference type="Proteomes" id="UP000180235">
    <property type="component" value="Chromosome"/>
</dbReference>
<keyword evidence="1" id="KW-0812">Transmembrane</keyword>
<keyword evidence="1" id="KW-1133">Transmembrane helix</keyword>
<evidence type="ECO:0000313" key="2">
    <source>
        <dbReference type="EMBL" id="APB33376.1"/>
    </source>
</evidence>
<evidence type="ECO:0000256" key="1">
    <source>
        <dbReference type="SAM" id="Phobius"/>
    </source>
</evidence>
<dbReference type="AlphaFoldDB" id="A0A1J0ABR8"/>
<dbReference type="EMBL" id="CP017675">
    <property type="protein sequence ID" value="APB33376.1"/>
    <property type="molecule type" value="Genomic_DNA"/>
</dbReference>
<proteinExistence type="predicted"/>
<gene>
    <name evidence="2" type="ORF">GlitD10_1056</name>
</gene>
<feature type="transmembrane region" description="Helical" evidence="1">
    <location>
        <begin position="61"/>
        <end position="80"/>
    </location>
</feature>
<dbReference type="InterPro" id="IPR019664">
    <property type="entry name" value="Uncharacterised_Ycf51"/>
</dbReference>
<dbReference type="KEGG" id="glt:GlitD10_1056"/>